<dbReference type="SUPFAM" id="SSF56349">
    <property type="entry name" value="DNA breaking-rejoining enzymes"/>
    <property type="match status" value="1"/>
</dbReference>
<dbReference type="AlphaFoldDB" id="A0A2P4YKB9"/>
<dbReference type="EMBL" id="NCKW01002109">
    <property type="protein sequence ID" value="POM78189.1"/>
    <property type="molecule type" value="Genomic_DNA"/>
</dbReference>
<dbReference type="Gene3D" id="1.10.443.10">
    <property type="entry name" value="Intergrase catalytic core"/>
    <property type="match status" value="1"/>
</dbReference>
<dbReference type="GO" id="GO:0006310">
    <property type="term" value="P:DNA recombination"/>
    <property type="evidence" value="ECO:0007669"/>
    <property type="project" value="UniProtKB-KW"/>
</dbReference>
<comment type="caution">
    <text evidence="2">The sequence shown here is derived from an EMBL/GenBank/DDBJ whole genome shotgun (WGS) entry which is preliminary data.</text>
</comment>
<proteinExistence type="predicted"/>
<sequence>MGLEELVPGNTKRAKATAVGSFVKFLKTEGVTEEYVRVCIERDRSGKCFVSVMDKFGMYLAFNEDKKGKPLARNTAMQYYRQAKLWLLDQFTQRRAALEARLLKMGKTFDNFCLKRDGGGFISKASPCSKADLKKMLVYLYVNASCSSDYQDAALICLLWYLFGRSSDLALLRKPNISIDAVNVLFVHFIRMNTSEEQGLSLLPGTEFETCPMLAMAQAMLMQTAPSTDDIDNLPDIQDQAAITLSRRTTGLGAPSTAGVEKTPTVYSHVNRVFDRIAASAGVTAVLMSHSFRRGGAQHANGSGELTARGAWNRSTTNKGFNYIFNTSKEDHMVSEILSGHCTSTNVAIQDLRSLDSQTRSTISSFQRHLFSTCHNLQAAQQNVNQAVLDVLTSAVIRHYPLLKRLNAEAPAIKRIEACTIEAGCSLVELLAWSSHLANPELPCEDSKPSSAHQNKMPSNHQAAVMNHFSEHVKLQDACMNTLEAKMSGPRQGTLKRQNSETSQCDVSQAKKKQRRSAVTRLRATWYGWYAQEPPLWRVIISKQQKPDAKQLVAYTKLFLDDGFILDTTLPSYRDQVLSLGTRAEKPVLMFLEEHNISSRGSSAVLKHLRSLHRAGALNSKIERHEQLLRTPAIQDPAPGYTQDILEQIR</sequence>
<keyword evidence="3" id="KW-1185">Reference proteome</keyword>
<accession>A0A2P4YKB9</accession>
<dbReference type="Proteomes" id="UP000237271">
    <property type="component" value="Unassembled WGS sequence"/>
</dbReference>
<evidence type="ECO:0000313" key="3">
    <source>
        <dbReference type="Proteomes" id="UP000237271"/>
    </source>
</evidence>
<name>A0A2P4YKB9_9STRA</name>
<reference evidence="2 3" key="1">
    <citation type="journal article" date="2017" name="Genome Biol. Evol.">
        <title>Phytophthora megakarya and P. palmivora, closely related causal agents of cacao black pod rot, underwent increases in genome sizes and gene numbers by different mechanisms.</title>
        <authorList>
            <person name="Ali S.S."/>
            <person name="Shao J."/>
            <person name="Lary D.J."/>
            <person name="Kronmiller B."/>
            <person name="Shen D."/>
            <person name="Strem M.D."/>
            <person name="Amoako-Attah I."/>
            <person name="Akrofi A.Y."/>
            <person name="Begoude B.A."/>
            <person name="Ten Hoopen G.M."/>
            <person name="Coulibaly K."/>
            <person name="Kebe B.I."/>
            <person name="Melnick R.L."/>
            <person name="Guiltinan M.J."/>
            <person name="Tyler B.M."/>
            <person name="Meinhardt L.W."/>
            <person name="Bailey B.A."/>
        </authorList>
    </citation>
    <scope>NUCLEOTIDE SEQUENCE [LARGE SCALE GENOMIC DNA]</scope>
    <source>
        <strain evidence="3">sbr112.9</strain>
    </source>
</reference>
<dbReference type="InterPro" id="IPR011010">
    <property type="entry name" value="DNA_brk_join_enz"/>
</dbReference>
<protein>
    <submittedName>
        <fullName evidence="2">Uncharacterized protein</fullName>
    </submittedName>
</protein>
<evidence type="ECO:0000313" key="2">
    <source>
        <dbReference type="EMBL" id="POM78189.1"/>
    </source>
</evidence>
<keyword evidence="1" id="KW-0233">DNA recombination</keyword>
<dbReference type="GO" id="GO:0015074">
    <property type="term" value="P:DNA integration"/>
    <property type="evidence" value="ECO:0007669"/>
    <property type="project" value="InterPro"/>
</dbReference>
<evidence type="ECO:0000256" key="1">
    <source>
        <dbReference type="ARBA" id="ARBA00023172"/>
    </source>
</evidence>
<dbReference type="GO" id="GO:0003677">
    <property type="term" value="F:DNA binding"/>
    <property type="evidence" value="ECO:0007669"/>
    <property type="project" value="InterPro"/>
</dbReference>
<dbReference type="InterPro" id="IPR013762">
    <property type="entry name" value="Integrase-like_cat_sf"/>
</dbReference>
<gene>
    <name evidence="2" type="ORF">PHPALM_4308</name>
</gene>
<dbReference type="OrthoDB" id="108345at2759"/>
<organism evidence="2 3">
    <name type="scientific">Phytophthora palmivora</name>
    <dbReference type="NCBI Taxonomy" id="4796"/>
    <lineage>
        <taxon>Eukaryota</taxon>
        <taxon>Sar</taxon>
        <taxon>Stramenopiles</taxon>
        <taxon>Oomycota</taxon>
        <taxon>Peronosporomycetes</taxon>
        <taxon>Peronosporales</taxon>
        <taxon>Peronosporaceae</taxon>
        <taxon>Phytophthora</taxon>
    </lineage>
</organism>